<keyword evidence="6" id="KW-1185">Reference proteome</keyword>
<dbReference type="EMBL" id="AAWS01000013">
    <property type="protein sequence ID" value="EAY28990.1"/>
    <property type="molecule type" value="Genomic_DNA"/>
</dbReference>
<name>A1ZL24_MICM2</name>
<evidence type="ECO:0000313" key="6">
    <source>
        <dbReference type="Proteomes" id="UP000004095"/>
    </source>
</evidence>
<sequence length="263" mass="30161">MDELFAQHPINHDPYKPHRLDFFAILIINQGKACHHLDFTTYVLRQGDCLVISPGQVHAFDLQSTYKGHLLLFTEAFLLKYVAQSACAKIAQLYKCPLSLSFFSLPESSKLVTTINEVLIDTEKFAQTDIIGAHLSIYLLKLVRLNQTQALVYRDGSNYELFNRFNQQVTQYFHQSRNAKDYALELAVSYKHLNEICKQFTQKTAKAFIDDVVVLEAQRQLSSTTNSIKEIAFACGFDEPTNFLKYFKKHTGKTPADFRAKYP</sequence>
<dbReference type="InterPro" id="IPR014710">
    <property type="entry name" value="RmlC-like_jellyroll"/>
</dbReference>
<accession>A1ZL24</accession>
<dbReference type="Pfam" id="PF12833">
    <property type="entry name" value="HTH_18"/>
    <property type="match status" value="1"/>
</dbReference>
<gene>
    <name evidence="5" type="ORF">M23134_00144</name>
</gene>
<dbReference type="Gene3D" id="1.10.10.60">
    <property type="entry name" value="Homeodomain-like"/>
    <property type="match status" value="1"/>
</dbReference>
<protein>
    <submittedName>
        <fullName evidence="5">Transcriptional regulator, AraC family, putative</fullName>
    </submittedName>
</protein>
<dbReference type="SUPFAM" id="SSF51215">
    <property type="entry name" value="Regulatory protein AraC"/>
    <property type="match status" value="1"/>
</dbReference>
<dbReference type="GO" id="GO:0043565">
    <property type="term" value="F:sequence-specific DNA binding"/>
    <property type="evidence" value="ECO:0007669"/>
    <property type="project" value="InterPro"/>
</dbReference>
<dbReference type="eggNOG" id="COG2207">
    <property type="taxonomic scope" value="Bacteria"/>
</dbReference>
<evidence type="ECO:0000256" key="1">
    <source>
        <dbReference type="ARBA" id="ARBA00023015"/>
    </source>
</evidence>
<feature type="domain" description="HTH araC/xylS-type" evidence="4">
    <location>
        <begin position="163"/>
        <end position="261"/>
    </location>
</feature>
<dbReference type="SUPFAM" id="SSF46689">
    <property type="entry name" value="Homeodomain-like"/>
    <property type="match status" value="1"/>
</dbReference>
<dbReference type="PROSITE" id="PS01124">
    <property type="entry name" value="HTH_ARAC_FAMILY_2"/>
    <property type="match status" value="1"/>
</dbReference>
<evidence type="ECO:0000256" key="2">
    <source>
        <dbReference type="ARBA" id="ARBA00023125"/>
    </source>
</evidence>
<evidence type="ECO:0000256" key="3">
    <source>
        <dbReference type="ARBA" id="ARBA00023163"/>
    </source>
</evidence>
<proteinExistence type="predicted"/>
<evidence type="ECO:0000313" key="5">
    <source>
        <dbReference type="EMBL" id="EAY28990.1"/>
    </source>
</evidence>
<dbReference type="Gene3D" id="2.60.120.10">
    <property type="entry name" value="Jelly Rolls"/>
    <property type="match status" value="1"/>
</dbReference>
<keyword evidence="1" id="KW-0805">Transcription regulation</keyword>
<dbReference type="PANTHER" id="PTHR43280">
    <property type="entry name" value="ARAC-FAMILY TRANSCRIPTIONAL REGULATOR"/>
    <property type="match status" value="1"/>
</dbReference>
<organism evidence="5 6">
    <name type="scientific">Microscilla marina ATCC 23134</name>
    <dbReference type="NCBI Taxonomy" id="313606"/>
    <lineage>
        <taxon>Bacteria</taxon>
        <taxon>Pseudomonadati</taxon>
        <taxon>Bacteroidota</taxon>
        <taxon>Cytophagia</taxon>
        <taxon>Cytophagales</taxon>
        <taxon>Microscillaceae</taxon>
        <taxon>Microscilla</taxon>
    </lineage>
</organism>
<reference evidence="5 6" key="1">
    <citation type="submission" date="2007-01" db="EMBL/GenBank/DDBJ databases">
        <authorList>
            <person name="Haygood M."/>
            <person name="Podell S."/>
            <person name="Anderson C."/>
            <person name="Hopkinson B."/>
            <person name="Roe K."/>
            <person name="Barbeau K."/>
            <person name="Gaasterland T."/>
            <person name="Ferriera S."/>
            <person name="Johnson J."/>
            <person name="Kravitz S."/>
            <person name="Beeson K."/>
            <person name="Sutton G."/>
            <person name="Rogers Y.-H."/>
            <person name="Friedman R."/>
            <person name="Frazier M."/>
            <person name="Venter J.C."/>
        </authorList>
    </citation>
    <scope>NUCLEOTIDE SEQUENCE [LARGE SCALE GENOMIC DNA]</scope>
    <source>
        <strain evidence="5 6">ATCC 23134</strain>
    </source>
</reference>
<dbReference type="AlphaFoldDB" id="A1ZL24"/>
<dbReference type="InterPro" id="IPR020449">
    <property type="entry name" value="Tscrpt_reg_AraC-type_HTH"/>
</dbReference>
<dbReference type="Proteomes" id="UP000004095">
    <property type="component" value="Unassembled WGS sequence"/>
</dbReference>
<keyword evidence="3" id="KW-0804">Transcription</keyword>
<comment type="caution">
    <text evidence="5">The sequence shown here is derived from an EMBL/GenBank/DDBJ whole genome shotgun (WGS) entry which is preliminary data.</text>
</comment>
<dbReference type="Pfam" id="PF02311">
    <property type="entry name" value="AraC_binding"/>
    <property type="match status" value="1"/>
</dbReference>
<dbReference type="PANTHER" id="PTHR43280:SF32">
    <property type="entry name" value="TRANSCRIPTIONAL REGULATORY PROTEIN"/>
    <property type="match status" value="1"/>
</dbReference>
<dbReference type="GO" id="GO:0003700">
    <property type="term" value="F:DNA-binding transcription factor activity"/>
    <property type="evidence" value="ECO:0007669"/>
    <property type="project" value="InterPro"/>
</dbReference>
<dbReference type="InterPro" id="IPR009057">
    <property type="entry name" value="Homeodomain-like_sf"/>
</dbReference>
<dbReference type="OrthoDB" id="9793451at2"/>
<dbReference type="PRINTS" id="PR00032">
    <property type="entry name" value="HTHARAC"/>
</dbReference>
<dbReference type="SMART" id="SM00342">
    <property type="entry name" value="HTH_ARAC"/>
    <property type="match status" value="1"/>
</dbReference>
<evidence type="ECO:0000259" key="4">
    <source>
        <dbReference type="PROSITE" id="PS01124"/>
    </source>
</evidence>
<dbReference type="InterPro" id="IPR003313">
    <property type="entry name" value="AraC-bd"/>
</dbReference>
<keyword evidence="2" id="KW-0238">DNA-binding</keyword>
<dbReference type="InterPro" id="IPR018060">
    <property type="entry name" value="HTH_AraC"/>
</dbReference>
<dbReference type="RefSeq" id="WP_002697192.1">
    <property type="nucleotide sequence ID" value="NZ_AAWS01000013.1"/>
</dbReference>
<dbReference type="InterPro" id="IPR037923">
    <property type="entry name" value="HTH-like"/>
</dbReference>